<dbReference type="AlphaFoldDB" id="A0AAW0L3F1"/>
<gene>
    <name evidence="1" type="ORF">CFP56_010287</name>
</gene>
<name>A0AAW0L3F1_QUESU</name>
<evidence type="ECO:0000313" key="2">
    <source>
        <dbReference type="Proteomes" id="UP000237347"/>
    </source>
</evidence>
<protein>
    <submittedName>
        <fullName evidence="1">Uncharacterized protein</fullName>
    </submittedName>
</protein>
<sequence>MPITSCQCQTSCPFQFSCRNGVVADSGFEASVRGLWDQHQELERKHVHVHEPVSQWLSEDYSLPHRRRPVHNKLDP</sequence>
<keyword evidence="2" id="KW-1185">Reference proteome</keyword>
<dbReference type="Proteomes" id="UP000237347">
    <property type="component" value="Unassembled WGS sequence"/>
</dbReference>
<organism evidence="1 2">
    <name type="scientific">Quercus suber</name>
    <name type="common">Cork oak</name>
    <dbReference type="NCBI Taxonomy" id="58331"/>
    <lineage>
        <taxon>Eukaryota</taxon>
        <taxon>Viridiplantae</taxon>
        <taxon>Streptophyta</taxon>
        <taxon>Embryophyta</taxon>
        <taxon>Tracheophyta</taxon>
        <taxon>Spermatophyta</taxon>
        <taxon>Magnoliopsida</taxon>
        <taxon>eudicotyledons</taxon>
        <taxon>Gunneridae</taxon>
        <taxon>Pentapetalae</taxon>
        <taxon>rosids</taxon>
        <taxon>fabids</taxon>
        <taxon>Fagales</taxon>
        <taxon>Fagaceae</taxon>
        <taxon>Quercus</taxon>
    </lineage>
</organism>
<evidence type="ECO:0000313" key="1">
    <source>
        <dbReference type="EMBL" id="KAK7844836.1"/>
    </source>
</evidence>
<proteinExistence type="predicted"/>
<dbReference type="EMBL" id="PKMF04000179">
    <property type="protein sequence ID" value="KAK7844836.1"/>
    <property type="molecule type" value="Genomic_DNA"/>
</dbReference>
<comment type="caution">
    <text evidence="1">The sequence shown here is derived from an EMBL/GenBank/DDBJ whole genome shotgun (WGS) entry which is preliminary data.</text>
</comment>
<accession>A0AAW0L3F1</accession>
<reference evidence="1 2" key="1">
    <citation type="journal article" date="2018" name="Sci. Data">
        <title>The draft genome sequence of cork oak.</title>
        <authorList>
            <person name="Ramos A.M."/>
            <person name="Usie A."/>
            <person name="Barbosa P."/>
            <person name="Barros P.M."/>
            <person name="Capote T."/>
            <person name="Chaves I."/>
            <person name="Simoes F."/>
            <person name="Abreu I."/>
            <person name="Carrasquinho I."/>
            <person name="Faro C."/>
            <person name="Guimaraes J.B."/>
            <person name="Mendonca D."/>
            <person name="Nobrega F."/>
            <person name="Rodrigues L."/>
            <person name="Saibo N.J.M."/>
            <person name="Varela M.C."/>
            <person name="Egas C."/>
            <person name="Matos J."/>
            <person name="Miguel C.M."/>
            <person name="Oliveira M.M."/>
            <person name="Ricardo C.P."/>
            <person name="Goncalves S."/>
        </authorList>
    </citation>
    <scope>NUCLEOTIDE SEQUENCE [LARGE SCALE GENOMIC DNA]</scope>
    <source>
        <strain evidence="2">cv. HL8</strain>
    </source>
</reference>